<protein>
    <recommendedName>
        <fullName evidence="3">PDZ domain-containing protein</fullName>
    </recommendedName>
</protein>
<dbReference type="PANTHER" id="PTHR46366">
    <property type="entry name" value="PRO-APOPTOTIC SERINE PROTEASE NMA111"/>
    <property type="match status" value="1"/>
</dbReference>
<evidence type="ECO:0000259" key="3">
    <source>
        <dbReference type="PROSITE" id="PS50106"/>
    </source>
</evidence>
<dbReference type="InterPro" id="IPR001478">
    <property type="entry name" value="PDZ"/>
</dbReference>
<dbReference type="Proteomes" id="UP001189429">
    <property type="component" value="Unassembled WGS sequence"/>
</dbReference>
<keyword evidence="2" id="KW-0732">Signal</keyword>
<dbReference type="SUPFAM" id="SSF50494">
    <property type="entry name" value="Trypsin-like serine proteases"/>
    <property type="match status" value="1"/>
</dbReference>
<dbReference type="EMBL" id="CAUYUJ010005669">
    <property type="protein sequence ID" value="CAK0814523.1"/>
    <property type="molecule type" value="Genomic_DNA"/>
</dbReference>
<sequence length="515" mass="55739">MPRRRWEPVGVPLFCFCPSAWCFADNSSPLVSARRRVFDTACCSPRVGVGGSTLIRRFGVGLIVDVERGLVLTDRYTVPQPLAVVELTFAQIVTTDAVCLFVHPQHNLVLLRYDPAAVRELPVRAVDFSAAGGDGAEAEELNIGEVLHFVSLHGDHRLSAKRVTVGSIYLKAWAFAEPPAYRERNLEICNLNDTLQGLGGLLVPSEGGAGGVRAWFAQFPAGKKHYLAGVPITVLTGLLRPLGLLGGSPGAGPGPAGGIASVTGPAALFDAQVPAIDVEFEELSLAKARRYHGMSLESTRELAASCSDGRRQVLMVSRVTSGGACDGPLAEGDVVLRVGGRPVTRPQEVERLMQQAHPDKNGGAVVWKLLRSKVQQEALVQPSWRRSDGTCRLLVFQGVVLRHTPRAVAERGGPVRAHTRLPRDQDEADEIFAQELQHAPPDSRPGAQQPPQRSEAEELRVLTLRLRQLPREDLLRLYRGEFQWENLARQLDQAAAAAAAREARAAQGPPRAAPP</sequence>
<comment type="caution">
    <text evidence="4">The sequence shown here is derived from an EMBL/GenBank/DDBJ whole genome shotgun (WGS) entry which is preliminary data.</text>
</comment>
<keyword evidence="5" id="KW-1185">Reference proteome</keyword>
<gene>
    <name evidence="4" type="ORF">PCOR1329_LOCUS18104</name>
</gene>
<dbReference type="InterPro" id="IPR009003">
    <property type="entry name" value="Peptidase_S1_PA"/>
</dbReference>
<evidence type="ECO:0000313" key="4">
    <source>
        <dbReference type="EMBL" id="CAK0814523.1"/>
    </source>
</evidence>
<name>A0ABN9R7Y3_9DINO</name>
<organism evidence="4 5">
    <name type="scientific">Prorocentrum cordatum</name>
    <dbReference type="NCBI Taxonomy" id="2364126"/>
    <lineage>
        <taxon>Eukaryota</taxon>
        <taxon>Sar</taxon>
        <taxon>Alveolata</taxon>
        <taxon>Dinophyceae</taxon>
        <taxon>Prorocentrales</taxon>
        <taxon>Prorocentraceae</taxon>
        <taxon>Prorocentrum</taxon>
    </lineage>
</organism>
<feature type="signal peptide" evidence="2">
    <location>
        <begin position="1"/>
        <end position="22"/>
    </location>
</feature>
<dbReference type="Gene3D" id="2.30.42.10">
    <property type="match status" value="1"/>
</dbReference>
<dbReference type="SUPFAM" id="SSF50156">
    <property type="entry name" value="PDZ domain-like"/>
    <property type="match status" value="1"/>
</dbReference>
<reference evidence="4" key="1">
    <citation type="submission" date="2023-10" db="EMBL/GenBank/DDBJ databases">
        <authorList>
            <person name="Chen Y."/>
            <person name="Shah S."/>
            <person name="Dougan E. K."/>
            <person name="Thang M."/>
            <person name="Chan C."/>
        </authorList>
    </citation>
    <scope>NUCLEOTIDE SEQUENCE [LARGE SCALE GENOMIC DNA]</scope>
</reference>
<dbReference type="PROSITE" id="PS50106">
    <property type="entry name" value="PDZ"/>
    <property type="match status" value="1"/>
</dbReference>
<accession>A0ABN9R7Y3</accession>
<evidence type="ECO:0000313" key="5">
    <source>
        <dbReference type="Proteomes" id="UP001189429"/>
    </source>
</evidence>
<feature type="chain" id="PRO_5046576684" description="PDZ domain-containing protein" evidence="2">
    <location>
        <begin position="23"/>
        <end position="515"/>
    </location>
</feature>
<evidence type="ECO:0000256" key="2">
    <source>
        <dbReference type="SAM" id="SignalP"/>
    </source>
</evidence>
<feature type="region of interest" description="Disordered" evidence="1">
    <location>
        <begin position="493"/>
        <end position="515"/>
    </location>
</feature>
<dbReference type="PANTHER" id="PTHR46366:SF1">
    <property type="entry name" value="PDZ DOMAIN-CONTAINING PROTEIN C1685.05"/>
    <property type="match status" value="1"/>
</dbReference>
<proteinExistence type="predicted"/>
<evidence type="ECO:0000256" key="1">
    <source>
        <dbReference type="SAM" id="MobiDB-lite"/>
    </source>
</evidence>
<feature type="domain" description="PDZ" evidence="3">
    <location>
        <begin position="282"/>
        <end position="352"/>
    </location>
</feature>
<dbReference type="InterPro" id="IPR036034">
    <property type="entry name" value="PDZ_sf"/>
</dbReference>